<protein>
    <submittedName>
        <fullName evidence="2">Uncharacterized protein</fullName>
    </submittedName>
</protein>
<sequence>MADEKLSKAVAMLCEKYEQLGTLPKRSDFTPSEVCFIKQKLGPWTRALEAAGLKEPPAVSAKEKSREKRERSRQRRKAAKRRLDG</sequence>
<dbReference type="InterPro" id="IPR041025">
    <property type="entry name" value="HNH_repeat"/>
</dbReference>
<name>A0A174ZQ12_9FIRM</name>
<feature type="region of interest" description="Disordered" evidence="1">
    <location>
        <begin position="52"/>
        <end position="85"/>
    </location>
</feature>
<dbReference type="Pfam" id="PF18780">
    <property type="entry name" value="HNH_repeat"/>
    <property type="match status" value="1"/>
</dbReference>
<organism evidence="2 3">
    <name type="scientific">[Eubacterium] siraeum</name>
    <dbReference type="NCBI Taxonomy" id="39492"/>
    <lineage>
        <taxon>Bacteria</taxon>
        <taxon>Bacillati</taxon>
        <taxon>Bacillota</taxon>
        <taxon>Clostridia</taxon>
        <taxon>Eubacteriales</taxon>
        <taxon>Oscillospiraceae</taxon>
        <taxon>Oscillospiraceae incertae sedis</taxon>
    </lineage>
</organism>
<reference evidence="2 3" key="1">
    <citation type="submission" date="2015-09" db="EMBL/GenBank/DDBJ databases">
        <authorList>
            <consortium name="Pathogen Informatics"/>
        </authorList>
    </citation>
    <scope>NUCLEOTIDE SEQUENCE [LARGE SCALE GENOMIC DNA]</scope>
    <source>
        <strain evidence="2 3">2789STDY5834928</strain>
    </source>
</reference>
<proteinExistence type="predicted"/>
<evidence type="ECO:0000313" key="2">
    <source>
        <dbReference type="EMBL" id="CUQ88082.1"/>
    </source>
</evidence>
<dbReference type="Proteomes" id="UP000095662">
    <property type="component" value="Unassembled WGS sequence"/>
</dbReference>
<accession>A0A174ZQ12</accession>
<feature type="compositionally biased region" description="Basic residues" evidence="1">
    <location>
        <begin position="71"/>
        <end position="85"/>
    </location>
</feature>
<gene>
    <name evidence="2" type="ORF">ERS852540_01642</name>
</gene>
<dbReference type="EMBL" id="CZBY01000013">
    <property type="protein sequence ID" value="CUQ88082.1"/>
    <property type="molecule type" value="Genomic_DNA"/>
</dbReference>
<feature type="compositionally biased region" description="Basic and acidic residues" evidence="1">
    <location>
        <begin position="61"/>
        <end position="70"/>
    </location>
</feature>
<dbReference type="AlphaFoldDB" id="A0A174ZQ12"/>
<evidence type="ECO:0000256" key="1">
    <source>
        <dbReference type="SAM" id="MobiDB-lite"/>
    </source>
</evidence>
<evidence type="ECO:0000313" key="3">
    <source>
        <dbReference type="Proteomes" id="UP000095662"/>
    </source>
</evidence>
<dbReference type="STRING" id="39492.ERS852540_01642"/>
<dbReference type="OrthoDB" id="2088105at2"/>